<protein>
    <submittedName>
        <fullName evidence="2">Uncharacterized protein</fullName>
    </submittedName>
</protein>
<name>A0A448UUS4_9MICC</name>
<accession>A0A448UUS4</accession>
<dbReference type="AlphaFoldDB" id="A0A448UUS4"/>
<dbReference type="Proteomes" id="UP000270988">
    <property type="component" value="Chromosome"/>
</dbReference>
<proteinExistence type="predicted"/>
<keyword evidence="1" id="KW-0732">Signal</keyword>
<evidence type="ECO:0000256" key="1">
    <source>
        <dbReference type="SAM" id="SignalP"/>
    </source>
</evidence>
<gene>
    <name evidence="2" type="ORF">NCTC10918_00944</name>
</gene>
<feature type="chain" id="PRO_5019012393" evidence="1">
    <location>
        <begin position="31"/>
        <end position="225"/>
    </location>
</feature>
<feature type="signal peptide" evidence="1">
    <location>
        <begin position="1"/>
        <end position="30"/>
    </location>
</feature>
<dbReference type="EMBL" id="LR134521">
    <property type="protein sequence ID" value="VEJ29681.1"/>
    <property type="molecule type" value="Genomic_DNA"/>
</dbReference>
<organism evidence="2 3">
    <name type="scientific">Rothia dentocariosa</name>
    <dbReference type="NCBI Taxonomy" id="2047"/>
    <lineage>
        <taxon>Bacteria</taxon>
        <taxon>Bacillati</taxon>
        <taxon>Actinomycetota</taxon>
        <taxon>Actinomycetes</taxon>
        <taxon>Micrococcales</taxon>
        <taxon>Micrococcaceae</taxon>
        <taxon>Rothia</taxon>
    </lineage>
</organism>
<evidence type="ECO:0000313" key="2">
    <source>
        <dbReference type="EMBL" id="VEJ29681.1"/>
    </source>
</evidence>
<reference evidence="2 3" key="1">
    <citation type="submission" date="2018-12" db="EMBL/GenBank/DDBJ databases">
        <authorList>
            <consortium name="Pathogen Informatics"/>
        </authorList>
    </citation>
    <scope>NUCLEOTIDE SEQUENCE [LARGE SCALE GENOMIC DNA]</scope>
    <source>
        <strain evidence="2 3">NCTC10918</strain>
    </source>
</reference>
<sequence>MRTTKTVSKALTACAAISLSLGLGMGAANAIPPGGASSNSPDTSSTVSPHVRPGGVINFTLKGFPANTEVSIKIDNGDTCPADAPHGACVVHKQTTNSEGKLNGSFILPSVSDGEHTLRFLATGERVDGQGRKLGTRPYTNQSPTFSVGESDNGAAIMAPRQITEGPLRAAPILRPTITPDLKVRVIMVPKITAVTRHRTVVHLSKRPSILMLMATLSLKKSMIV</sequence>
<evidence type="ECO:0000313" key="3">
    <source>
        <dbReference type="Proteomes" id="UP000270988"/>
    </source>
</evidence>